<feature type="domain" description="TRAF-type" evidence="6">
    <location>
        <begin position="227"/>
        <end position="280"/>
    </location>
</feature>
<evidence type="ECO:0000256" key="3">
    <source>
        <dbReference type="ARBA" id="ARBA00022833"/>
    </source>
</evidence>
<keyword evidence="8" id="KW-1185">Reference proteome</keyword>
<evidence type="ECO:0000256" key="1">
    <source>
        <dbReference type="ARBA" id="ARBA00022723"/>
    </source>
</evidence>
<dbReference type="STRING" id="312017.Q23K07"/>
<gene>
    <name evidence="7" type="ORF">TTHERM_00196270</name>
</gene>
<feature type="domain" description="TRAF-type" evidence="6">
    <location>
        <begin position="174"/>
        <end position="216"/>
    </location>
</feature>
<dbReference type="SUPFAM" id="SSF49599">
    <property type="entry name" value="TRAF domain-like"/>
    <property type="match status" value="3"/>
</dbReference>
<keyword evidence="3 4" id="KW-0862">Zinc</keyword>
<evidence type="ECO:0000259" key="6">
    <source>
        <dbReference type="PROSITE" id="PS50145"/>
    </source>
</evidence>
<evidence type="ECO:0000313" key="8">
    <source>
        <dbReference type="Proteomes" id="UP000009168"/>
    </source>
</evidence>
<name>Q23K07_TETTS</name>
<protein>
    <submittedName>
        <fullName evidence="7">TRAF-type zinc finger protein</fullName>
    </submittedName>
</protein>
<dbReference type="Gene3D" id="3.30.40.10">
    <property type="entry name" value="Zinc/RING finger domain, C3HC4 (zinc finger)"/>
    <property type="match status" value="5"/>
</dbReference>
<dbReference type="Proteomes" id="UP000009168">
    <property type="component" value="Unassembled WGS sequence"/>
</dbReference>
<feature type="zinc finger region" description="TRAF-type" evidence="4">
    <location>
        <begin position="227"/>
        <end position="280"/>
    </location>
</feature>
<keyword evidence="2 4" id="KW-0863">Zinc-finger</keyword>
<organism evidence="7 8">
    <name type="scientific">Tetrahymena thermophila (strain SB210)</name>
    <dbReference type="NCBI Taxonomy" id="312017"/>
    <lineage>
        <taxon>Eukaryota</taxon>
        <taxon>Sar</taxon>
        <taxon>Alveolata</taxon>
        <taxon>Ciliophora</taxon>
        <taxon>Intramacronucleata</taxon>
        <taxon>Oligohymenophorea</taxon>
        <taxon>Hymenostomatida</taxon>
        <taxon>Tetrahymenina</taxon>
        <taxon>Tetrahymenidae</taxon>
        <taxon>Tetrahymena</taxon>
    </lineage>
</organism>
<feature type="domain" description="TRAF-type" evidence="6">
    <location>
        <begin position="120"/>
        <end position="162"/>
    </location>
</feature>
<dbReference type="KEGG" id="tet:TTHERM_00196270"/>
<dbReference type="InterPro" id="IPR001841">
    <property type="entry name" value="Znf_RING"/>
</dbReference>
<dbReference type="Pfam" id="PF02176">
    <property type="entry name" value="zf-TRAF"/>
    <property type="match status" value="2"/>
</dbReference>
<dbReference type="InterPro" id="IPR001293">
    <property type="entry name" value="Znf_TRAF"/>
</dbReference>
<dbReference type="PANTHER" id="PTHR10131:SF94">
    <property type="entry name" value="TNF RECEPTOR-ASSOCIATED FACTOR 4"/>
    <property type="match status" value="1"/>
</dbReference>
<feature type="zinc finger region" description="TRAF-type" evidence="4">
    <location>
        <begin position="120"/>
        <end position="162"/>
    </location>
</feature>
<proteinExistence type="predicted"/>
<dbReference type="InterPro" id="IPR013083">
    <property type="entry name" value="Znf_RING/FYVE/PHD"/>
</dbReference>
<dbReference type="EMBL" id="GG662673">
    <property type="protein sequence ID" value="EAR97036.1"/>
    <property type="molecule type" value="Genomic_DNA"/>
</dbReference>
<dbReference type="PROSITE" id="PS50089">
    <property type="entry name" value="ZF_RING_2"/>
    <property type="match status" value="1"/>
</dbReference>
<dbReference type="GO" id="GO:0008270">
    <property type="term" value="F:zinc ion binding"/>
    <property type="evidence" value="ECO:0007669"/>
    <property type="project" value="UniProtKB-KW"/>
</dbReference>
<dbReference type="PROSITE" id="PS50145">
    <property type="entry name" value="ZF_TRAF"/>
    <property type="match status" value="3"/>
</dbReference>
<dbReference type="AlphaFoldDB" id="Q23K07"/>
<keyword evidence="1 4" id="KW-0479">Metal-binding</keyword>
<feature type="zinc finger region" description="TRAF-type" evidence="4">
    <location>
        <begin position="174"/>
        <end position="216"/>
    </location>
</feature>
<dbReference type="GeneID" id="7825825"/>
<sequence>MIQGVSQEIQIQEELIDCEHKDLIHNVLCKICFMLLQKPILVCTNCGYFACKGCIKKWQKNTLNQTCPQKCSQNSTFLEKQIPQLEKVFNWLSIKCPNSLNEDPSQQCNVVMKYNEINQHVPNCQFTLVKCRFANCQKLVCKKDLDHHQKNCEFNKIKCKYCLNPLKIEEQDKHLQECDHRIISCPNQGCSSKMQYLKRNVHLDQCKFRLIDCTQCQQKIQFKDLDHHTLNLCINRLIQCPQCSSQIIKKDEQYHLKQDCPSRNVFCENCLQGMKFTDLQRHSENDCIQALKQRLDSAQAKKDECIEQIKEISQYLNQNQNI</sequence>
<accession>Q23K07</accession>
<dbReference type="SUPFAM" id="SSF57850">
    <property type="entry name" value="RING/U-box"/>
    <property type="match status" value="1"/>
</dbReference>
<dbReference type="OMA" id="SENDCIQ"/>
<dbReference type="HOGENOM" id="CLU_864616_0_0_1"/>
<reference evidence="8" key="1">
    <citation type="journal article" date="2006" name="PLoS Biol.">
        <title>Macronuclear genome sequence of the ciliate Tetrahymena thermophila, a model eukaryote.</title>
        <authorList>
            <person name="Eisen J.A."/>
            <person name="Coyne R.S."/>
            <person name="Wu M."/>
            <person name="Wu D."/>
            <person name="Thiagarajan M."/>
            <person name="Wortman J.R."/>
            <person name="Badger J.H."/>
            <person name="Ren Q."/>
            <person name="Amedeo P."/>
            <person name="Jones K.M."/>
            <person name="Tallon L.J."/>
            <person name="Delcher A.L."/>
            <person name="Salzberg S.L."/>
            <person name="Silva J.C."/>
            <person name="Haas B.J."/>
            <person name="Majoros W.H."/>
            <person name="Farzad M."/>
            <person name="Carlton J.M."/>
            <person name="Smith R.K. Jr."/>
            <person name="Garg J."/>
            <person name="Pearlman R.E."/>
            <person name="Karrer K.M."/>
            <person name="Sun L."/>
            <person name="Manning G."/>
            <person name="Elde N.C."/>
            <person name="Turkewitz A.P."/>
            <person name="Asai D.J."/>
            <person name="Wilkes D.E."/>
            <person name="Wang Y."/>
            <person name="Cai H."/>
            <person name="Collins K."/>
            <person name="Stewart B.A."/>
            <person name="Lee S.R."/>
            <person name="Wilamowska K."/>
            <person name="Weinberg Z."/>
            <person name="Ruzzo W.L."/>
            <person name="Wloga D."/>
            <person name="Gaertig J."/>
            <person name="Frankel J."/>
            <person name="Tsao C.-C."/>
            <person name="Gorovsky M.A."/>
            <person name="Keeling P.J."/>
            <person name="Waller R.F."/>
            <person name="Patron N.J."/>
            <person name="Cherry J.M."/>
            <person name="Stover N.A."/>
            <person name="Krieger C.J."/>
            <person name="del Toro C."/>
            <person name="Ryder H.F."/>
            <person name="Williamson S.C."/>
            <person name="Barbeau R.A."/>
            <person name="Hamilton E.P."/>
            <person name="Orias E."/>
        </authorList>
    </citation>
    <scope>NUCLEOTIDE SEQUENCE [LARGE SCALE GENOMIC DNA]</scope>
    <source>
        <strain evidence="8">SB210</strain>
    </source>
</reference>
<evidence type="ECO:0000313" key="7">
    <source>
        <dbReference type="EMBL" id="EAR97036.1"/>
    </source>
</evidence>
<dbReference type="RefSeq" id="XP_001017281.1">
    <property type="nucleotide sequence ID" value="XM_001017281.3"/>
</dbReference>
<evidence type="ECO:0000256" key="4">
    <source>
        <dbReference type="PROSITE-ProRule" id="PRU00207"/>
    </source>
</evidence>
<evidence type="ECO:0000256" key="2">
    <source>
        <dbReference type="ARBA" id="ARBA00022771"/>
    </source>
</evidence>
<dbReference type="InParanoid" id="Q23K07"/>
<feature type="domain" description="RING-type" evidence="5">
    <location>
        <begin position="29"/>
        <end position="68"/>
    </location>
</feature>
<dbReference type="PANTHER" id="PTHR10131">
    <property type="entry name" value="TNF RECEPTOR ASSOCIATED FACTOR"/>
    <property type="match status" value="1"/>
</dbReference>
<evidence type="ECO:0000259" key="5">
    <source>
        <dbReference type="PROSITE" id="PS50089"/>
    </source>
</evidence>
<dbReference type="eggNOG" id="KOG0297">
    <property type="taxonomic scope" value="Eukaryota"/>
</dbReference>
<dbReference type="OrthoDB" id="10012386at2759"/>